<dbReference type="PANTHER" id="PTHR23426">
    <property type="entry name" value="FERREDOXIN/ADRENODOXIN"/>
    <property type="match status" value="1"/>
</dbReference>
<reference evidence="10" key="2">
    <citation type="journal article" date="2010" name="J. Biol. Chem.">
        <title>Molecular characterization of a class I P450 electron transfer system from Novosphingobium aromaticivorans DSM12444.</title>
        <authorList>
            <person name="Yang W."/>
            <person name="Bell S.G."/>
            <person name="Wang H."/>
            <person name="Zhou W."/>
            <person name="Hoskins N."/>
            <person name="Dale A."/>
            <person name="Bartlam M."/>
            <person name="Wong L.L."/>
            <person name="Rao Z."/>
        </authorList>
    </citation>
    <scope>X-RAY CRYSTALLOGRAPHY (2.30 ANGSTROMS) OF 17-120 IN COMPLEX WITH [2FE-2S] CLUSTER</scope>
    <scope>DISULFIDE BONDS</scope>
</reference>
<evidence type="ECO:0000256" key="2">
    <source>
        <dbReference type="ARBA" id="ARBA00022714"/>
    </source>
</evidence>
<dbReference type="Gene3D" id="3.10.20.30">
    <property type="match status" value="1"/>
</dbReference>
<dbReference type="eggNOG" id="COG0633">
    <property type="taxonomic scope" value="Bacteria"/>
</dbReference>
<feature type="binding site" evidence="10">
    <location>
        <position position="57"/>
    </location>
    <ligand>
        <name>[2Fe-2S] cluster</name>
        <dbReference type="ChEBI" id="CHEBI:190135"/>
    </ligand>
</feature>
<evidence type="ECO:0000313" key="8">
    <source>
        <dbReference type="EMBL" id="ABD25920.1"/>
    </source>
</evidence>
<dbReference type="CDD" id="cd00207">
    <property type="entry name" value="fer2"/>
    <property type="match status" value="1"/>
</dbReference>
<gene>
    <name evidence="8" type="ordered locus">Saro_1477</name>
</gene>
<keyword evidence="3 10" id="KW-0479">Metal-binding</keyword>
<protein>
    <submittedName>
        <fullName evidence="8">Ferredoxin</fullName>
    </submittedName>
</protein>
<feature type="binding site" evidence="10">
    <location>
        <position position="101"/>
    </location>
    <ligand>
        <name>[2Fe-2S] cluster</name>
        <dbReference type="ChEBI" id="CHEBI:190135"/>
    </ligand>
</feature>
<sequence>MRADCIPLHSKQDPPLTAILVTTRDGTRTEIQAEPGLSLMEALRDAGIDELLALCGGCCSCATCHVLVAPAFADRLPALSGDENDLLDSSDHRTPHSRLSCQITINDKLEGLEVEIAPED</sequence>
<dbReference type="InterPro" id="IPR036010">
    <property type="entry name" value="2Fe-2S_ferredoxin-like_sf"/>
</dbReference>
<dbReference type="HOGENOM" id="CLU_082632_5_1_5"/>
<dbReference type="GO" id="GO:0140647">
    <property type="term" value="P:P450-containing electron transport chain"/>
    <property type="evidence" value="ECO:0007669"/>
    <property type="project" value="InterPro"/>
</dbReference>
<evidence type="ECO:0000259" key="7">
    <source>
        <dbReference type="PROSITE" id="PS51085"/>
    </source>
</evidence>
<feature type="binding site" evidence="10">
    <location>
        <position position="64"/>
    </location>
    <ligand>
        <name>[2Fe-2S] cluster</name>
        <dbReference type="ChEBI" id="CHEBI:190135"/>
    </ligand>
</feature>
<dbReference type="EvolutionaryTrace" id="Q2G8A3"/>
<feature type="binding site" evidence="10">
    <location>
        <position position="60"/>
    </location>
    <ligand>
        <name>[2Fe-2S] cluster</name>
        <dbReference type="ChEBI" id="CHEBI:190135"/>
    </ligand>
</feature>
<dbReference type="EMBL" id="CP000248">
    <property type="protein sequence ID" value="ABD25920.1"/>
    <property type="molecule type" value="Genomic_DNA"/>
</dbReference>
<evidence type="ECO:0007829" key="10">
    <source>
        <dbReference type="PDB" id="3LXF"/>
    </source>
</evidence>
<keyword evidence="4 10" id="KW-0408">Iron</keyword>
<feature type="domain" description="2Fe-2S ferredoxin-type" evidence="7">
    <location>
        <begin position="17"/>
        <end position="120"/>
    </location>
</feature>
<dbReference type="InterPro" id="IPR012675">
    <property type="entry name" value="Beta-grasp_dom_sf"/>
</dbReference>
<dbReference type="Proteomes" id="UP000009134">
    <property type="component" value="Chromosome"/>
</dbReference>
<evidence type="ECO:0000256" key="6">
    <source>
        <dbReference type="ARBA" id="ARBA00034078"/>
    </source>
</evidence>
<dbReference type="AlphaFoldDB" id="Q2G8A3"/>
<comment type="cofactor">
    <cofactor evidence="6">
        <name>[2Fe-2S] cluster</name>
        <dbReference type="ChEBI" id="CHEBI:190135"/>
    </cofactor>
</comment>
<evidence type="ECO:0000256" key="4">
    <source>
        <dbReference type="ARBA" id="ARBA00023004"/>
    </source>
</evidence>
<dbReference type="PRINTS" id="PR00355">
    <property type="entry name" value="ADRENODOXIN"/>
</dbReference>
<keyword evidence="9" id="KW-1185">Reference proteome</keyword>
<accession>Q2G8A3</accession>
<name>Q2G8A3_NOVAD</name>
<evidence type="ECO:0000256" key="1">
    <source>
        <dbReference type="ARBA" id="ARBA00010914"/>
    </source>
</evidence>
<dbReference type="PROSITE" id="PS51085">
    <property type="entry name" value="2FE2S_FER_2"/>
    <property type="match status" value="1"/>
</dbReference>
<comment type="similarity">
    <text evidence="1">Belongs to the adrenodoxin/putidaredoxin family.</text>
</comment>
<dbReference type="GO" id="GO:0046872">
    <property type="term" value="F:metal ion binding"/>
    <property type="evidence" value="ECO:0007669"/>
    <property type="project" value="UniProtKB-KW"/>
</dbReference>
<dbReference type="KEGG" id="nar:Saro_1477"/>
<feature type="disulfide bond" evidence="10">
    <location>
        <position position="58"/>
    </location>
</feature>
<dbReference type="Pfam" id="PF00111">
    <property type="entry name" value="Fer2"/>
    <property type="match status" value="1"/>
</dbReference>
<feature type="binding site" evidence="10">
    <location>
        <position position="61"/>
    </location>
    <ligand>
        <name>[2Fe-2S] cluster</name>
        <dbReference type="ChEBI" id="CHEBI:190135"/>
    </ligand>
</feature>
<dbReference type="PANTHER" id="PTHR23426:SF65">
    <property type="entry name" value="FERREDOXIN-2, MITOCHONDRIAL"/>
    <property type="match status" value="1"/>
</dbReference>
<dbReference type="SUPFAM" id="SSF54292">
    <property type="entry name" value="2Fe-2S ferredoxin-like"/>
    <property type="match status" value="1"/>
</dbReference>
<dbReference type="InterPro" id="IPR001041">
    <property type="entry name" value="2Fe-2S_ferredoxin-type"/>
</dbReference>
<dbReference type="PDB" id="3LXF">
    <property type="method" value="X-ray"/>
    <property type="resolution" value="2.30 A"/>
    <property type="chains" value="A/B/C/D/E=17-120"/>
</dbReference>
<keyword evidence="2 10" id="KW-0001">2Fe-2S</keyword>
<evidence type="ECO:0000256" key="3">
    <source>
        <dbReference type="ARBA" id="ARBA00022723"/>
    </source>
</evidence>
<dbReference type="GO" id="GO:0051537">
    <property type="term" value="F:2 iron, 2 sulfur cluster binding"/>
    <property type="evidence" value="ECO:0007669"/>
    <property type="project" value="UniProtKB-KW"/>
</dbReference>
<organism evidence="8 9">
    <name type="scientific">Novosphingobium aromaticivorans (strain ATCC 700278 / DSM 12444 / CCUG 56034 / CIP 105152 / NBRC 16084 / F199)</name>
    <dbReference type="NCBI Taxonomy" id="279238"/>
    <lineage>
        <taxon>Bacteria</taxon>
        <taxon>Pseudomonadati</taxon>
        <taxon>Pseudomonadota</taxon>
        <taxon>Alphaproteobacteria</taxon>
        <taxon>Sphingomonadales</taxon>
        <taxon>Sphingomonadaceae</taxon>
        <taxon>Novosphingobium</taxon>
    </lineage>
</organism>
<dbReference type="PDBsum" id="3LXF"/>
<dbReference type="STRING" id="279238.Saro_1477"/>
<proteinExistence type="evidence at protein level"/>
<dbReference type="InterPro" id="IPR001055">
    <property type="entry name" value="Adrenodoxin-like"/>
</dbReference>
<evidence type="ECO:0000313" key="9">
    <source>
        <dbReference type="Proteomes" id="UP000009134"/>
    </source>
</evidence>
<feature type="disulfide bond" description="Interchain" evidence="10">
    <location>
        <position position="58"/>
    </location>
</feature>
<keyword evidence="10" id="KW-0002">3D-structure</keyword>
<dbReference type="GO" id="GO:0009055">
    <property type="term" value="F:electron transfer activity"/>
    <property type="evidence" value="ECO:0007669"/>
    <property type="project" value="TreeGrafter"/>
</dbReference>
<dbReference type="SMR" id="Q2G8A3"/>
<reference evidence="9" key="1">
    <citation type="submission" date="2006-01" db="EMBL/GenBank/DDBJ databases">
        <title>Complete sequence of Novosphingobium aromaticivorans DSM 12444.</title>
        <authorList>
            <consortium name="US DOE Joint Genome Institute"/>
            <person name="Copeland A."/>
            <person name="Lucas S."/>
            <person name="Lapidus A."/>
            <person name="Barry K."/>
            <person name="Detter J.C."/>
            <person name="Glavina T."/>
            <person name="Hammon N."/>
            <person name="Israni S."/>
            <person name="Pitluck S."/>
            <person name="Chain P."/>
            <person name="Malfatti S."/>
            <person name="Shin M."/>
            <person name="Vergez L."/>
            <person name="Schmutz J."/>
            <person name="Larimer F."/>
            <person name="Land M."/>
            <person name="Kyrpides N."/>
            <person name="Ivanova N."/>
            <person name="Fredrickson J."/>
            <person name="Balkwill D."/>
            <person name="Romine M.F."/>
            <person name="Richardson P."/>
        </authorList>
    </citation>
    <scope>NUCLEOTIDE SEQUENCE [LARGE SCALE GENOMIC DNA]</scope>
    <source>
        <strain evidence="9">ATCC 700278 / DSM 12444 / CCUG 56034 / CIP 105152 / NBRC 16084 / F199</strain>
    </source>
</reference>
<keyword evidence="5 10" id="KW-0411">Iron-sulfur</keyword>
<evidence type="ECO:0000256" key="5">
    <source>
        <dbReference type="ARBA" id="ARBA00023014"/>
    </source>
</evidence>
<feature type="binding site" evidence="10">
    <location>
        <position position="55"/>
    </location>
    <ligand>
        <name>[2Fe-2S] cluster</name>
        <dbReference type="ChEBI" id="CHEBI:190135"/>
    </ligand>
</feature>